<dbReference type="Gene3D" id="1.10.287.70">
    <property type="match status" value="1"/>
</dbReference>
<organism evidence="5 6">
    <name type="scientific">Desulfomonile tiedjei (strain ATCC 49306 / DSM 6799 / DCB-1)</name>
    <dbReference type="NCBI Taxonomy" id="706587"/>
    <lineage>
        <taxon>Bacteria</taxon>
        <taxon>Pseudomonadati</taxon>
        <taxon>Thermodesulfobacteriota</taxon>
        <taxon>Desulfomonilia</taxon>
        <taxon>Desulfomonilales</taxon>
        <taxon>Desulfomonilaceae</taxon>
        <taxon>Desulfomonile</taxon>
    </lineage>
</organism>
<dbReference type="PANTHER" id="PTHR43833:SF9">
    <property type="entry name" value="POTASSIUM CHANNEL PROTEIN YUGO-RELATED"/>
    <property type="match status" value="1"/>
</dbReference>
<evidence type="ECO:0000259" key="4">
    <source>
        <dbReference type="PROSITE" id="PS51202"/>
    </source>
</evidence>
<dbReference type="STRING" id="706587.Desti_2858"/>
<dbReference type="HOGENOM" id="CLU_050982_0_1_7"/>
<dbReference type="Proteomes" id="UP000006055">
    <property type="component" value="Chromosome"/>
</dbReference>
<dbReference type="Gene3D" id="3.40.50.720">
    <property type="entry name" value="NAD(P)-binding Rossmann-like Domain"/>
    <property type="match status" value="1"/>
</dbReference>
<evidence type="ECO:0000313" key="5">
    <source>
        <dbReference type="EMBL" id="AFM25527.1"/>
    </source>
</evidence>
<dbReference type="Pfam" id="PF02080">
    <property type="entry name" value="TrkA_C"/>
    <property type="match status" value="1"/>
</dbReference>
<feature type="transmembrane region" description="Helical" evidence="2">
    <location>
        <begin position="72"/>
        <end position="90"/>
    </location>
</feature>
<dbReference type="AlphaFoldDB" id="I4C7I6"/>
<dbReference type="GO" id="GO:0006813">
    <property type="term" value="P:potassium ion transport"/>
    <property type="evidence" value="ECO:0007669"/>
    <property type="project" value="InterPro"/>
</dbReference>
<gene>
    <name evidence="5" type="ordered locus">Desti_2858</name>
</gene>
<evidence type="ECO:0000259" key="3">
    <source>
        <dbReference type="PROSITE" id="PS51201"/>
    </source>
</evidence>
<evidence type="ECO:0000313" key="6">
    <source>
        <dbReference type="Proteomes" id="UP000006055"/>
    </source>
</evidence>
<dbReference type="OrthoDB" id="9781411at2"/>
<feature type="transmembrane region" description="Helical" evidence="2">
    <location>
        <begin position="42"/>
        <end position="60"/>
    </location>
</feature>
<proteinExistence type="predicted"/>
<dbReference type="RefSeq" id="WP_014810665.1">
    <property type="nucleotide sequence ID" value="NC_018025.1"/>
</dbReference>
<keyword evidence="2" id="KW-1133">Transmembrane helix</keyword>
<keyword evidence="2" id="KW-0812">Transmembrane</keyword>
<evidence type="ECO:0000256" key="2">
    <source>
        <dbReference type="SAM" id="Phobius"/>
    </source>
</evidence>
<dbReference type="InterPro" id="IPR050721">
    <property type="entry name" value="Trk_Ktr_HKT_K-transport"/>
</dbReference>
<dbReference type="EMBL" id="CP003360">
    <property type="protein sequence ID" value="AFM25527.1"/>
    <property type="molecule type" value="Genomic_DNA"/>
</dbReference>
<dbReference type="InterPro" id="IPR006037">
    <property type="entry name" value="RCK_C"/>
</dbReference>
<feature type="domain" description="RCK N-terminal" evidence="3">
    <location>
        <begin position="118"/>
        <end position="235"/>
    </location>
</feature>
<dbReference type="Pfam" id="PF07885">
    <property type="entry name" value="Ion_trans_2"/>
    <property type="match status" value="1"/>
</dbReference>
<dbReference type="PANTHER" id="PTHR43833">
    <property type="entry name" value="POTASSIUM CHANNEL PROTEIN 2-RELATED-RELATED"/>
    <property type="match status" value="1"/>
</dbReference>
<dbReference type="GO" id="GO:0008324">
    <property type="term" value="F:monoatomic cation transmembrane transporter activity"/>
    <property type="evidence" value="ECO:0007669"/>
    <property type="project" value="InterPro"/>
</dbReference>
<dbReference type="SUPFAM" id="SSF116726">
    <property type="entry name" value="TrkA C-terminal domain-like"/>
    <property type="match status" value="1"/>
</dbReference>
<comment type="subcellular location">
    <subcellularLocation>
        <location evidence="1">Cell membrane</location>
        <topology evidence="1">Multi-pass membrane protein</topology>
    </subcellularLocation>
</comment>
<dbReference type="InterPro" id="IPR036291">
    <property type="entry name" value="NAD(P)-bd_dom_sf"/>
</dbReference>
<accession>I4C7I6</accession>
<dbReference type="GO" id="GO:0005886">
    <property type="term" value="C:plasma membrane"/>
    <property type="evidence" value="ECO:0007669"/>
    <property type="project" value="UniProtKB-SubCell"/>
</dbReference>
<dbReference type="Pfam" id="PF02254">
    <property type="entry name" value="TrkA_N"/>
    <property type="match status" value="1"/>
</dbReference>
<dbReference type="InterPro" id="IPR003148">
    <property type="entry name" value="RCK_N"/>
</dbReference>
<evidence type="ECO:0000256" key="1">
    <source>
        <dbReference type="ARBA" id="ARBA00004651"/>
    </source>
</evidence>
<protein>
    <submittedName>
        <fullName evidence="5">K+ transport system, NAD-binding component</fullName>
    </submittedName>
</protein>
<dbReference type="SUPFAM" id="SSF81324">
    <property type="entry name" value="Voltage-gated potassium channels"/>
    <property type="match status" value="1"/>
</dbReference>
<reference evidence="6" key="1">
    <citation type="submission" date="2012-06" db="EMBL/GenBank/DDBJ databases">
        <title>Complete sequence of chromosome of Desulfomonile tiedjei DSM 6799.</title>
        <authorList>
            <person name="Lucas S."/>
            <person name="Copeland A."/>
            <person name="Lapidus A."/>
            <person name="Glavina del Rio T."/>
            <person name="Dalin E."/>
            <person name="Tice H."/>
            <person name="Bruce D."/>
            <person name="Goodwin L."/>
            <person name="Pitluck S."/>
            <person name="Peters L."/>
            <person name="Ovchinnikova G."/>
            <person name="Zeytun A."/>
            <person name="Lu M."/>
            <person name="Kyrpides N."/>
            <person name="Mavromatis K."/>
            <person name="Ivanova N."/>
            <person name="Brettin T."/>
            <person name="Detter J.C."/>
            <person name="Han C."/>
            <person name="Larimer F."/>
            <person name="Land M."/>
            <person name="Hauser L."/>
            <person name="Markowitz V."/>
            <person name="Cheng J.-F."/>
            <person name="Hugenholtz P."/>
            <person name="Woyke T."/>
            <person name="Wu D."/>
            <person name="Spring S."/>
            <person name="Schroeder M."/>
            <person name="Brambilla E."/>
            <person name="Klenk H.-P."/>
            <person name="Eisen J.A."/>
        </authorList>
    </citation>
    <scope>NUCLEOTIDE SEQUENCE [LARGE SCALE GENOMIC DNA]</scope>
    <source>
        <strain evidence="6">ATCC 49306 / DSM 6799 / DCB-1</strain>
    </source>
</reference>
<keyword evidence="6" id="KW-1185">Reference proteome</keyword>
<dbReference type="eggNOG" id="COG0490">
    <property type="taxonomic scope" value="Bacteria"/>
</dbReference>
<dbReference type="PROSITE" id="PS51201">
    <property type="entry name" value="RCK_N"/>
    <property type="match status" value="1"/>
</dbReference>
<name>I4C7I6_DESTA</name>
<dbReference type="Gene3D" id="3.30.70.1450">
    <property type="entry name" value="Regulator of K+ conductance, C-terminal domain"/>
    <property type="match status" value="1"/>
</dbReference>
<dbReference type="eggNOG" id="COG1226">
    <property type="taxonomic scope" value="Bacteria"/>
</dbReference>
<feature type="domain" description="RCK C-terminal" evidence="4">
    <location>
        <begin position="257"/>
        <end position="343"/>
    </location>
</feature>
<sequence length="357" mass="39549">MPTQKPRKIGFFSFQHALVRALVGLTIVLVIGTSGYHLLFEWPLLDGFYMTVITITGIGFKEVHDLGNEGKIFTLFIILSGFGVVAYTLVTGTKMLIEGEINKILTRRRSMKAIEKLRNHFIICGFGRMGSFICEELHARGISFVIVENRSEIQDRIVQSGYFLSPGDATEEDVLLKAGIKNARGLVSVLDSDASNVYVVLTARELNEELEIIARAGEESAAKKLLRAGATRVISPYKIGGMRLVMGILKPEVMSFLEVAMDHRKYDIEIEEVKLLEHSPYCGKKLIETEIRRELNLIIIAVKKRNGQMVFNPGPQTVIEAGDTLISMGEKENLAILEKEASGNSKTSARSLNTSGT</sequence>
<keyword evidence="2" id="KW-0472">Membrane</keyword>
<dbReference type="SUPFAM" id="SSF51735">
    <property type="entry name" value="NAD(P)-binding Rossmann-fold domains"/>
    <property type="match status" value="1"/>
</dbReference>
<dbReference type="InterPro" id="IPR036721">
    <property type="entry name" value="RCK_C_sf"/>
</dbReference>
<dbReference type="KEGG" id="dti:Desti_2858"/>
<feature type="transmembrane region" description="Helical" evidence="2">
    <location>
        <begin position="17"/>
        <end position="36"/>
    </location>
</feature>
<dbReference type="InterPro" id="IPR013099">
    <property type="entry name" value="K_chnl_dom"/>
</dbReference>
<dbReference type="PROSITE" id="PS51202">
    <property type="entry name" value="RCK_C"/>
    <property type="match status" value="1"/>
</dbReference>